<dbReference type="PANTHER" id="PTHR21446">
    <property type="entry name" value="DUF3504 DOMAIN-CONTAINING PROTEIN"/>
    <property type="match status" value="1"/>
</dbReference>
<feature type="domain" description="Cadherin" evidence="16">
    <location>
        <begin position="99"/>
        <end position="145"/>
    </location>
</feature>
<feature type="region of interest" description="Disordered" evidence="14">
    <location>
        <begin position="1336"/>
        <end position="1362"/>
    </location>
</feature>
<dbReference type="Gene3D" id="2.60.40.60">
    <property type="entry name" value="Cadherins"/>
    <property type="match status" value="4"/>
</dbReference>
<dbReference type="InterPro" id="IPR000210">
    <property type="entry name" value="BTB/POZ_dom"/>
</dbReference>
<dbReference type="InterPro" id="IPR015919">
    <property type="entry name" value="Cadherin-like_sf"/>
</dbReference>
<evidence type="ECO:0000256" key="10">
    <source>
        <dbReference type="ARBA" id="ARBA00022989"/>
    </source>
</evidence>
<evidence type="ECO:0000256" key="5">
    <source>
        <dbReference type="ARBA" id="ARBA00022692"/>
    </source>
</evidence>
<feature type="region of interest" description="Disordered" evidence="14">
    <location>
        <begin position="1022"/>
        <end position="1062"/>
    </location>
</feature>
<reference evidence="17 18" key="1">
    <citation type="submission" date="2019-06" db="EMBL/GenBank/DDBJ databases">
        <title>Draft genomes of female and male turbot (Scophthalmus maximus).</title>
        <authorList>
            <person name="Xu H."/>
            <person name="Xu X.-W."/>
            <person name="Shao C."/>
            <person name="Chen S."/>
        </authorList>
    </citation>
    <scope>NUCLEOTIDE SEQUENCE [LARGE SCALE GENOMIC DNA]</scope>
    <source>
        <strain evidence="17">Ysfricsl-2016a</strain>
        <tissue evidence="17">Blood</tissue>
    </source>
</reference>
<dbReference type="PROSITE" id="PS50268">
    <property type="entry name" value="CADHERIN_2"/>
    <property type="match status" value="4"/>
</dbReference>
<feature type="domain" description="Cadherin" evidence="16">
    <location>
        <begin position="261"/>
        <end position="368"/>
    </location>
</feature>
<evidence type="ECO:0000256" key="1">
    <source>
        <dbReference type="ARBA" id="ARBA00004251"/>
    </source>
</evidence>
<keyword evidence="4" id="KW-0597">Phosphoprotein</keyword>
<dbReference type="InterPro" id="IPR003131">
    <property type="entry name" value="T1-type_BTB"/>
</dbReference>
<dbReference type="InterPro" id="IPR052787">
    <property type="entry name" value="MAVS"/>
</dbReference>
<feature type="compositionally biased region" description="Acidic residues" evidence="14">
    <location>
        <begin position="601"/>
        <end position="611"/>
    </location>
</feature>
<keyword evidence="5 15" id="KW-0812">Transmembrane</keyword>
<name>A0A6A4TC56_SCOMX</name>
<dbReference type="PRINTS" id="PR00205">
    <property type="entry name" value="CADHERIN"/>
</dbReference>
<evidence type="ECO:0000256" key="7">
    <source>
        <dbReference type="ARBA" id="ARBA00022837"/>
    </source>
</evidence>
<feature type="compositionally biased region" description="Low complexity" evidence="14">
    <location>
        <begin position="1100"/>
        <end position="1118"/>
    </location>
</feature>
<keyword evidence="2" id="KW-1003">Cell membrane</keyword>
<evidence type="ECO:0000313" key="17">
    <source>
        <dbReference type="EMBL" id="KAF0042449.1"/>
    </source>
</evidence>
<evidence type="ECO:0000313" key="18">
    <source>
        <dbReference type="Proteomes" id="UP000438429"/>
    </source>
</evidence>
<evidence type="ECO:0000256" key="6">
    <source>
        <dbReference type="ARBA" id="ARBA00022737"/>
    </source>
</evidence>
<evidence type="ECO:0000256" key="8">
    <source>
        <dbReference type="ARBA" id="ARBA00022843"/>
    </source>
</evidence>
<gene>
    <name evidence="17" type="ORF">F2P81_005981</name>
</gene>
<evidence type="ECO:0000256" key="13">
    <source>
        <dbReference type="PROSITE-ProRule" id="PRU00043"/>
    </source>
</evidence>
<comment type="subcellular location">
    <subcellularLocation>
        <location evidence="1">Cell membrane</location>
        <topology evidence="1">Single-pass type I membrane protein</topology>
    </subcellularLocation>
</comment>
<evidence type="ECO:0000256" key="4">
    <source>
        <dbReference type="ARBA" id="ARBA00022553"/>
    </source>
</evidence>
<dbReference type="Pfam" id="PF00028">
    <property type="entry name" value="Cadherin"/>
    <property type="match status" value="2"/>
</dbReference>
<feature type="compositionally biased region" description="Low complexity" evidence="14">
    <location>
        <begin position="1027"/>
        <end position="1046"/>
    </location>
</feature>
<protein>
    <recommendedName>
        <fullName evidence="16">Cadherin domain-containing protein</fullName>
    </recommendedName>
</protein>
<evidence type="ECO:0000256" key="14">
    <source>
        <dbReference type="SAM" id="MobiDB-lite"/>
    </source>
</evidence>
<dbReference type="EMBL" id="VEVO01000005">
    <property type="protein sequence ID" value="KAF0042449.1"/>
    <property type="molecule type" value="Genomic_DNA"/>
</dbReference>
<dbReference type="FunFam" id="3.30.710.10:FF:000003">
    <property type="entry name" value="BTB/POZ domain-containing protein KCTD6 isoform X2"/>
    <property type="match status" value="1"/>
</dbReference>
<evidence type="ECO:0000259" key="16">
    <source>
        <dbReference type="PROSITE" id="PS50268"/>
    </source>
</evidence>
<dbReference type="GO" id="GO:0051260">
    <property type="term" value="P:protein homooligomerization"/>
    <property type="evidence" value="ECO:0007669"/>
    <property type="project" value="InterPro"/>
</dbReference>
<dbReference type="InterPro" id="IPR002126">
    <property type="entry name" value="Cadherin-like_dom"/>
</dbReference>
<feature type="transmembrane region" description="Helical" evidence="15">
    <location>
        <begin position="12"/>
        <end position="35"/>
    </location>
</feature>
<keyword evidence="3" id="KW-1017">Isopeptide bond</keyword>
<evidence type="ECO:0000256" key="15">
    <source>
        <dbReference type="SAM" id="Phobius"/>
    </source>
</evidence>
<dbReference type="SMART" id="SM00112">
    <property type="entry name" value="CA"/>
    <property type="match status" value="4"/>
</dbReference>
<feature type="compositionally biased region" description="Polar residues" evidence="14">
    <location>
        <begin position="1338"/>
        <end position="1356"/>
    </location>
</feature>
<dbReference type="FunFam" id="2.60.40.60:FF:000045">
    <property type="entry name" value="Cadherin 2"/>
    <property type="match status" value="1"/>
</dbReference>
<feature type="domain" description="Cadherin" evidence="16">
    <location>
        <begin position="367"/>
        <end position="478"/>
    </location>
</feature>
<dbReference type="GO" id="GO:0005509">
    <property type="term" value="F:calcium ion binding"/>
    <property type="evidence" value="ECO:0007669"/>
    <property type="project" value="UniProtKB-UniRule"/>
</dbReference>
<organism evidence="17 18">
    <name type="scientific">Scophthalmus maximus</name>
    <name type="common">Turbot</name>
    <name type="synonym">Psetta maxima</name>
    <dbReference type="NCBI Taxonomy" id="52904"/>
    <lineage>
        <taxon>Eukaryota</taxon>
        <taxon>Metazoa</taxon>
        <taxon>Chordata</taxon>
        <taxon>Craniata</taxon>
        <taxon>Vertebrata</taxon>
        <taxon>Euteleostomi</taxon>
        <taxon>Actinopterygii</taxon>
        <taxon>Neopterygii</taxon>
        <taxon>Teleostei</taxon>
        <taxon>Neoteleostei</taxon>
        <taxon>Acanthomorphata</taxon>
        <taxon>Carangaria</taxon>
        <taxon>Pleuronectiformes</taxon>
        <taxon>Pleuronectoidei</taxon>
        <taxon>Scophthalmidae</taxon>
        <taxon>Scophthalmus</taxon>
    </lineage>
</organism>
<dbReference type="FunFam" id="2.60.40.60:FF:000019">
    <property type="entry name" value="Cadherin 2"/>
    <property type="match status" value="1"/>
</dbReference>
<dbReference type="Pfam" id="PF20871">
    <property type="entry name" value="KCTD1-15_CTD"/>
    <property type="match status" value="1"/>
</dbReference>
<dbReference type="GO" id="GO:0007156">
    <property type="term" value="P:homophilic cell adhesion via plasma membrane adhesion molecules"/>
    <property type="evidence" value="ECO:0007669"/>
    <property type="project" value="InterPro"/>
</dbReference>
<proteinExistence type="predicted"/>
<dbReference type="GO" id="GO:0060037">
    <property type="term" value="P:pharyngeal system development"/>
    <property type="evidence" value="ECO:0007669"/>
    <property type="project" value="UniProtKB-ARBA"/>
</dbReference>
<dbReference type="FunFam" id="2.60.40.60:FF:000027">
    <property type="entry name" value="Cadherin 2"/>
    <property type="match status" value="1"/>
</dbReference>
<feature type="transmembrane region" description="Helical" evidence="15">
    <location>
        <begin position="478"/>
        <end position="509"/>
    </location>
</feature>
<dbReference type="Proteomes" id="UP000438429">
    <property type="component" value="Unassembled WGS sequence"/>
</dbReference>
<comment type="caution">
    <text evidence="17">The sequence shown here is derived from an EMBL/GenBank/DDBJ whole genome shotgun (WGS) entry which is preliminary data.</text>
</comment>
<keyword evidence="11 15" id="KW-0472">Membrane</keyword>
<dbReference type="GO" id="GO:0014033">
    <property type="term" value="P:neural crest cell differentiation"/>
    <property type="evidence" value="ECO:0007669"/>
    <property type="project" value="UniProtKB-ARBA"/>
</dbReference>
<dbReference type="SUPFAM" id="SSF49313">
    <property type="entry name" value="Cadherin-like"/>
    <property type="match status" value="4"/>
</dbReference>
<feature type="region of interest" description="Disordered" evidence="14">
    <location>
        <begin position="1098"/>
        <end position="1118"/>
    </location>
</feature>
<evidence type="ECO:0000256" key="2">
    <source>
        <dbReference type="ARBA" id="ARBA00022475"/>
    </source>
</evidence>
<feature type="region of interest" description="Disordered" evidence="14">
    <location>
        <begin position="580"/>
        <end position="628"/>
    </location>
</feature>
<dbReference type="Pfam" id="PF02214">
    <property type="entry name" value="BTB_2"/>
    <property type="match status" value="1"/>
</dbReference>
<dbReference type="InterPro" id="IPR011333">
    <property type="entry name" value="SKP1/BTB/POZ_sf"/>
</dbReference>
<dbReference type="SUPFAM" id="SSF54695">
    <property type="entry name" value="POZ domain"/>
    <property type="match status" value="1"/>
</dbReference>
<dbReference type="GO" id="GO:0060070">
    <property type="term" value="P:canonical Wnt signaling pathway"/>
    <property type="evidence" value="ECO:0007669"/>
    <property type="project" value="UniProtKB-ARBA"/>
</dbReference>
<keyword evidence="12" id="KW-0325">Glycoprotein</keyword>
<dbReference type="SMART" id="SM00225">
    <property type="entry name" value="BTB"/>
    <property type="match status" value="1"/>
</dbReference>
<dbReference type="Pfam" id="PF12012">
    <property type="entry name" value="DUF3504"/>
    <property type="match status" value="1"/>
</dbReference>
<dbReference type="InterPro" id="IPR048595">
    <property type="entry name" value="KCTD1-15-like_C"/>
</dbReference>
<feature type="domain" description="Cadherin" evidence="16">
    <location>
        <begin position="162"/>
        <end position="260"/>
    </location>
</feature>
<dbReference type="GO" id="GO:0005886">
    <property type="term" value="C:plasma membrane"/>
    <property type="evidence" value="ECO:0007669"/>
    <property type="project" value="UniProtKB-SubCell"/>
</dbReference>
<evidence type="ECO:0000256" key="3">
    <source>
        <dbReference type="ARBA" id="ARBA00022499"/>
    </source>
</evidence>
<accession>A0A6A4TC56</accession>
<sequence>MQLYVTLAICKVYRLVLIRFNLYMYVFNVFLRNWFPQKLWAFNPSITDPFLCDLFNGRSDWSIFDLNSDNSSCEFQVRYGNGLQWSHSRKQHEPFFSVLHSEKVTQYTLIIQATDMEGNPTYALSNTATTVIRITDVNDKPPPPFKTDTFFGEVHENRLDMILANLTVTDKDQPHTPAWSAVYRIVAGDSTGRFSIPTDPTTNEGLLTLVMPLDFELTRSFMLTVEAENEVPLARGIHLPRQSTATISVRILDINESPAFSPNPQSIKLEEGLPAGSLLTTFTAQDPDYFMRQSVRYTKMYDPANWLEIDLVNGGISTIAVLDRESPYVKNNFYNVTFMASDNGVPPASGTGTLQMYLLDINDNAPHVFPPEVEMCEKPDPNAIDITASDPDLTHNSGPFTFELANRPSYIRLNWTLSHLNGEFAQLQLRMGSLASGIYEVPITITDSGNHTMSNTSYLRVKVCLCDHHGDCVDMERIIAAGLGTGAIIAILTCIIILFVLVLLFVMWMKRRDKERQAKQLLIDPEDDIRDNILKYDEEGGGEEDQDYDLSQLQQPDALETECVACALPEDSFTDCNMARMPTSGDGKQEWMSCPERSKDEDDEEEDENEIQEVQITGDDEESDGESVGLEWESGFTVLDSSGSVAAVVMRSMDRGEEGGEADSFSNSIPAGLESHLVGDLQRSERNRLSENTRLATRYAVRIFREYLSEKAQSPEFETLEKGALCAVLRSFYAEARSKSGQLYSKSSLISIRSSLNRYLNEPPYCRTLDLTKDPELRSANLTLAAVIRRLEEQGAGPVVQKQAITRSDLRKLYESPVFNTETPFGLLNKVWFETCMYFCTRGRENQRELEEDSFGLAVDDDGRKFVYFKALGLYYKSRSTAWTKKRPDPDEDTLPRMYETGTEQCPYASFVRYVSKRNPLCRAFFQRPRDHCCASDVTWYENKAIGKNLLGTRMQMLSRAAKLTKTYTNHCIGAISITTLNSMVGAAGTRSVTTLYVAPETVNGHAQALALPCLRGVTNSLDRKPQQSTEATTLTAQSTTATTASVGVSDREDPGGPHAKKLCVRPGTREKSRLVQSETVLARAMDHIHIQVAATTQVSSQRQASLSPSSPLGPAGIPTPAQLTKTNAPVHIDVGGHMYTSSLATLTKYPGSRISRLFDGTEPIVLDSLKQHYFIDRDGHMFRYILNFLRTSKLLIPDDFKEYSLLYEEAFFFQLAPLQAELECWRMDQEARSVCQECECVVVRVDPELGDRISLSGHWAIIEEVFPQVRDVKSLNTGCNHDSTHITRFPLDDYCHLNSVQVLEHLQQRGFWITGSCGGGGDSSQFSEYILRRGGRVSQQPPHPDTSQTGSQGLTSEEIKQSHISATTLRPVETFYIST</sequence>
<dbReference type="PANTHER" id="PTHR21446:SF12">
    <property type="entry name" value="POTASSIUM CHANNEL TETRAMERIZATION DOMAIN CONTAINING 1"/>
    <property type="match status" value="1"/>
</dbReference>
<keyword evidence="10 15" id="KW-1133">Transmembrane helix</keyword>
<keyword evidence="9" id="KW-0130">Cell adhesion</keyword>
<dbReference type="InterPro" id="IPR021893">
    <property type="entry name" value="ZMYM2-like_C"/>
</dbReference>
<evidence type="ECO:0000256" key="9">
    <source>
        <dbReference type="ARBA" id="ARBA00022889"/>
    </source>
</evidence>
<keyword evidence="8" id="KW-0832">Ubl conjugation</keyword>
<evidence type="ECO:0000256" key="12">
    <source>
        <dbReference type="ARBA" id="ARBA00023180"/>
    </source>
</evidence>
<keyword evidence="6" id="KW-0677">Repeat</keyword>
<dbReference type="CDD" id="cd11304">
    <property type="entry name" value="Cadherin_repeat"/>
    <property type="match status" value="4"/>
</dbReference>
<dbReference type="Gene3D" id="3.30.710.10">
    <property type="entry name" value="Potassium Channel Kv1.1, Chain A"/>
    <property type="match status" value="1"/>
</dbReference>
<evidence type="ECO:0000256" key="11">
    <source>
        <dbReference type="ARBA" id="ARBA00023136"/>
    </source>
</evidence>
<keyword evidence="7 13" id="KW-0106">Calcium</keyword>